<feature type="compositionally biased region" description="Basic and acidic residues" evidence="5">
    <location>
        <begin position="95"/>
        <end position="109"/>
    </location>
</feature>
<dbReference type="AlphaFoldDB" id="A0AAD1YAX4"/>
<dbReference type="Gene3D" id="3.30.160.60">
    <property type="entry name" value="Classic Zinc Finger"/>
    <property type="match status" value="3"/>
</dbReference>
<feature type="compositionally biased region" description="Polar residues" evidence="5">
    <location>
        <begin position="110"/>
        <end position="141"/>
    </location>
</feature>
<dbReference type="SUPFAM" id="SSF57667">
    <property type="entry name" value="beta-beta-alpha zinc fingers"/>
    <property type="match status" value="1"/>
</dbReference>
<keyword evidence="1" id="KW-0479">Metal-binding</keyword>
<feature type="region of interest" description="Disordered" evidence="5">
    <location>
        <begin position="93"/>
        <end position="141"/>
    </location>
</feature>
<keyword evidence="2 4" id="KW-0863">Zinc-finger</keyword>
<dbReference type="PANTHER" id="PTHR23235">
    <property type="entry name" value="KRUEPPEL-LIKE TRANSCRIPTION FACTOR"/>
    <property type="match status" value="1"/>
</dbReference>
<dbReference type="PROSITE" id="PS00028">
    <property type="entry name" value="ZINC_FINGER_C2H2_1"/>
    <property type="match status" value="2"/>
</dbReference>
<evidence type="ECO:0000256" key="3">
    <source>
        <dbReference type="ARBA" id="ARBA00022833"/>
    </source>
</evidence>
<evidence type="ECO:0000256" key="1">
    <source>
        <dbReference type="ARBA" id="ARBA00022723"/>
    </source>
</evidence>
<keyword evidence="8" id="KW-1185">Reference proteome</keyword>
<feature type="domain" description="C2H2-type" evidence="6">
    <location>
        <begin position="246"/>
        <end position="276"/>
    </location>
</feature>
<proteinExistence type="predicted"/>
<dbReference type="SMART" id="SM00355">
    <property type="entry name" value="ZnF_C2H2"/>
    <property type="match status" value="3"/>
</dbReference>
<dbReference type="Pfam" id="PF00096">
    <property type="entry name" value="zf-C2H2"/>
    <property type="match status" value="3"/>
</dbReference>
<evidence type="ECO:0000256" key="4">
    <source>
        <dbReference type="PROSITE-ProRule" id="PRU00042"/>
    </source>
</evidence>
<dbReference type="GO" id="GO:0008270">
    <property type="term" value="F:zinc ion binding"/>
    <property type="evidence" value="ECO:0007669"/>
    <property type="project" value="UniProtKB-KW"/>
</dbReference>
<evidence type="ECO:0000313" key="7">
    <source>
        <dbReference type="EMBL" id="CAI2387792.1"/>
    </source>
</evidence>
<dbReference type="InterPro" id="IPR036236">
    <property type="entry name" value="Znf_C2H2_sf"/>
</dbReference>
<dbReference type="FunFam" id="3.30.160.60:FF:000065">
    <property type="entry name" value="B-cell CLL/lymphoma 6, member B"/>
    <property type="match status" value="1"/>
</dbReference>
<sequence>METQQLKYLQLLNSAMLGSQTDLLYQSTLMNLSLALSIQPWFLNLVNCMKKSMEICQELEFIQKNTGDVVSLQKLLKDLGYCGCPTPSSLLDQVNKTRAEDKAETDESQKNSLTHDSGSQSGGLNLHKNASSDSPISNSGVSGEDSILNFNKHRKGDEYLLKVHPNEVKFITNPKTGRKVKKIFCKAPGCSRSFDKKWNFKDHIRMHMGEKPYKCNKCDKAFTQKGNLAKHLRQHQFKDLKSRKVHQCPICFKKFTEKYNLKSHMRACKIRTAKSENKAVLS</sequence>
<dbReference type="Proteomes" id="UP001295684">
    <property type="component" value="Unassembled WGS sequence"/>
</dbReference>
<dbReference type="GO" id="GO:0000981">
    <property type="term" value="F:DNA-binding transcription factor activity, RNA polymerase II-specific"/>
    <property type="evidence" value="ECO:0007669"/>
    <property type="project" value="TreeGrafter"/>
</dbReference>
<keyword evidence="3" id="KW-0862">Zinc</keyword>
<evidence type="ECO:0000259" key="6">
    <source>
        <dbReference type="PROSITE" id="PS50157"/>
    </source>
</evidence>
<feature type="domain" description="C2H2-type" evidence="6">
    <location>
        <begin position="213"/>
        <end position="235"/>
    </location>
</feature>
<protein>
    <recommendedName>
        <fullName evidence="6">C2H2-type domain-containing protein</fullName>
    </recommendedName>
</protein>
<dbReference type="PANTHER" id="PTHR23235:SF120">
    <property type="entry name" value="KRUPPEL-LIKE FACTOR 15"/>
    <property type="match status" value="1"/>
</dbReference>
<evidence type="ECO:0000256" key="5">
    <source>
        <dbReference type="SAM" id="MobiDB-lite"/>
    </source>
</evidence>
<reference evidence="7" key="1">
    <citation type="submission" date="2023-07" db="EMBL/GenBank/DDBJ databases">
        <authorList>
            <consortium name="AG Swart"/>
            <person name="Singh M."/>
            <person name="Singh A."/>
            <person name="Seah K."/>
            <person name="Emmerich C."/>
        </authorList>
    </citation>
    <scope>NUCLEOTIDE SEQUENCE</scope>
    <source>
        <strain evidence="7">DP1</strain>
    </source>
</reference>
<gene>
    <name evidence="7" type="ORF">ECRASSUSDP1_LOCUS29426</name>
</gene>
<dbReference type="InterPro" id="IPR013087">
    <property type="entry name" value="Znf_C2H2_type"/>
</dbReference>
<name>A0AAD1YAX4_EUPCR</name>
<dbReference type="GO" id="GO:0000978">
    <property type="term" value="F:RNA polymerase II cis-regulatory region sequence-specific DNA binding"/>
    <property type="evidence" value="ECO:0007669"/>
    <property type="project" value="TreeGrafter"/>
</dbReference>
<dbReference type="EMBL" id="CAMPGE010030277">
    <property type="protein sequence ID" value="CAI2387792.1"/>
    <property type="molecule type" value="Genomic_DNA"/>
</dbReference>
<feature type="domain" description="C2H2-type" evidence="6">
    <location>
        <begin position="183"/>
        <end position="212"/>
    </location>
</feature>
<evidence type="ECO:0000256" key="2">
    <source>
        <dbReference type="ARBA" id="ARBA00022771"/>
    </source>
</evidence>
<evidence type="ECO:0000313" key="8">
    <source>
        <dbReference type="Proteomes" id="UP001295684"/>
    </source>
</evidence>
<dbReference type="PROSITE" id="PS50157">
    <property type="entry name" value="ZINC_FINGER_C2H2_2"/>
    <property type="match status" value="3"/>
</dbReference>
<comment type="caution">
    <text evidence="7">The sequence shown here is derived from an EMBL/GenBank/DDBJ whole genome shotgun (WGS) entry which is preliminary data.</text>
</comment>
<organism evidence="7 8">
    <name type="scientific">Euplotes crassus</name>
    <dbReference type="NCBI Taxonomy" id="5936"/>
    <lineage>
        <taxon>Eukaryota</taxon>
        <taxon>Sar</taxon>
        <taxon>Alveolata</taxon>
        <taxon>Ciliophora</taxon>
        <taxon>Intramacronucleata</taxon>
        <taxon>Spirotrichea</taxon>
        <taxon>Hypotrichia</taxon>
        <taxon>Euplotida</taxon>
        <taxon>Euplotidae</taxon>
        <taxon>Moneuplotes</taxon>
    </lineage>
</organism>
<accession>A0AAD1YAX4</accession>